<keyword evidence="3 6" id="KW-0548">Nucleotidyltransferase</keyword>
<comment type="subunit">
    <text evidence="6 8">The RNAP catalytic core consists of 2 alpha, 1 beta, 1 beta' and 1 omega subunit. When a sigma factor is associated with the core the holoenzyme is formed, which can initiate transcription.</text>
</comment>
<keyword evidence="1 6" id="KW-0240">DNA-directed RNA polymerase</keyword>
<feature type="domain" description="DNA-directed RNA polymerase subunit 2 hybrid-binding" evidence="9">
    <location>
        <begin position="632"/>
        <end position="1047"/>
    </location>
</feature>
<feature type="domain" description="RNA polymerase beta subunit protrusion" evidence="12">
    <location>
        <begin position="37"/>
        <end position="411"/>
    </location>
</feature>
<dbReference type="InterPro" id="IPR007642">
    <property type="entry name" value="RNA_pol_Rpb2_2"/>
</dbReference>
<keyword evidence="16" id="KW-1185">Reference proteome</keyword>
<dbReference type="Pfam" id="PF04565">
    <property type="entry name" value="RNA_pol_Rpb2_3"/>
    <property type="match status" value="1"/>
</dbReference>
<dbReference type="InterPro" id="IPR007644">
    <property type="entry name" value="RNA_pol_bsu_protrusion"/>
</dbReference>
<evidence type="ECO:0000256" key="3">
    <source>
        <dbReference type="ARBA" id="ARBA00022695"/>
    </source>
</evidence>
<dbReference type="Gene3D" id="2.40.270.10">
    <property type="entry name" value="DNA-directed RNA polymerase, subunit 2, domain 6"/>
    <property type="match status" value="1"/>
</dbReference>
<feature type="domain" description="RNA polymerase Rpb2" evidence="11">
    <location>
        <begin position="168"/>
        <end position="338"/>
    </location>
</feature>
<dbReference type="Gene3D" id="3.90.1110.10">
    <property type="entry name" value="RNA polymerase Rpb2, domain 2"/>
    <property type="match status" value="1"/>
</dbReference>
<dbReference type="RefSeq" id="WP_286278530.1">
    <property type="nucleotide sequence ID" value="NZ_AP027731.1"/>
</dbReference>
<proteinExistence type="inferred from homology"/>
<evidence type="ECO:0000256" key="8">
    <source>
        <dbReference type="RuleBase" id="RU363031"/>
    </source>
</evidence>
<dbReference type="Gene3D" id="2.30.150.10">
    <property type="entry name" value="DNA-directed RNA polymerase, beta subunit, external 1 domain"/>
    <property type="match status" value="1"/>
</dbReference>
<dbReference type="InterPro" id="IPR010243">
    <property type="entry name" value="RNA_pol_bsu_bac"/>
</dbReference>
<dbReference type="PANTHER" id="PTHR20856">
    <property type="entry name" value="DNA-DIRECTED RNA POLYMERASE I SUBUNIT 2"/>
    <property type="match status" value="1"/>
</dbReference>
<protein>
    <recommendedName>
        <fullName evidence="6 8">DNA-directed RNA polymerase subunit beta</fullName>
        <shortName evidence="6">RNAP subunit beta</shortName>
        <ecNumber evidence="6 8">2.7.7.6</ecNumber>
    </recommendedName>
    <alternativeName>
        <fullName evidence="6">RNA polymerase subunit beta</fullName>
    </alternativeName>
    <alternativeName>
        <fullName evidence="6">Transcriptase subunit beta</fullName>
    </alternativeName>
</protein>
<comment type="function">
    <text evidence="6 8">DNA-dependent RNA polymerase catalyzes the transcription of DNA into RNA using the four ribonucleoside triphosphates as substrates.</text>
</comment>
<dbReference type="InterPro" id="IPR007120">
    <property type="entry name" value="DNA-dir_RNAP_su2_dom"/>
</dbReference>
<dbReference type="InterPro" id="IPR042107">
    <property type="entry name" value="DNA-dir_RNA_pol_bsu_ext_1_sf"/>
</dbReference>
<evidence type="ECO:0000259" key="10">
    <source>
        <dbReference type="Pfam" id="PF04560"/>
    </source>
</evidence>
<evidence type="ECO:0000256" key="5">
    <source>
        <dbReference type="ARBA" id="ARBA00048552"/>
    </source>
</evidence>
<dbReference type="InterPro" id="IPR019462">
    <property type="entry name" value="DNA-dir_RNA_pol_bsu_external_1"/>
</dbReference>
<accession>A0ABM8GAB4</accession>
<dbReference type="NCBIfam" id="NF001616">
    <property type="entry name" value="PRK00405.1"/>
    <property type="match status" value="1"/>
</dbReference>
<dbReference type="Proteomes" id="UP001321498">
    <property type="component" value="Chromosome"/>
</dbReference>
<evidence type="ECO:0000256" key="6">
    <source>
        <dbReference type="HAMAP-Rule" id="MF_01321"/>
    </source>
</evidence>
<evidence type="ECO:0000256" key="7">
    <source>
        <dbReference type="RuleBase" id="RU000434"/>
    </source>
</evidence>
<gene>
    <name evidence="6 15" type="primary">rpoB</name>
    <name evidence="15" type="ORF">GCM10025866_10390</name>
</gene>
<dbReference type="Gene3D" id="3.90.1800.10">
    <property type="entry name" value="RNA polymerase alpha subunit dimerisation domain"/>
    <property type="match status" value="1"/>
</dbReference>
<dbReference type="InterPro" id="IPR014724">
    <property type="entry name" value="RNA_pol_RPB2_OB-fold"/>
</dbReference>
<evidence type="ECO:0000256" key="4">
    <source>
        <dbReference type="ARBA" id="ARBA00023163"/>
    </source>
</evidence>
<dbReference type="Pfam" id="PF10385">
    <property type="entry name" value="RNA_pol_Rpb2_45"/>
    <property type="match status" value="1"/>
</dbReference>
<comment type="similarity">
    <text evidence="6 7">Belongs to the RNA polymerase beta chain family.</text>
</comment>
<reference evidence="16" key="1">
    <citation type="journal article" date="2019" name="Int. J. Syst. Evol. Microbiol.">
        <title>The Global Catalogue of Microorganisms (GCM) 10K type strain sequencing project: providing services to taxonomists for standard genome sequencing and annotation.</title>
        <authorList>
            <consortium name="The Broad Institute Genomics Platform"/>
            <consortium name="The Broad Institute Genome Sequencing Center for Infectious Disease"/>
            <person name="Wu L."/>
            <person name="Ma J."/>
        </authorList>
    </citation>
    <scope>NUCLEOTIDE SEQUENCE [LARGE SCALE GENOMIC DNA]</scope>
    <source>
        <strain evidence="16">NBRC 108725</strain>
    </source>
</reference>
<dbReference type="Pfam" id="PF04561">
    <property type="entry name" value="RNA_pol_Rpb2_2"/>
    <property type="match status" value="1"/>
</dbReference>
<feature type="domain" description="RNA polymerase Rpb2" evidence="13">
    <location>
        <begin position="426"/>
        <end position="494"/>
    </location>
</feature>
<dbReference type="InterPro" id="IPR015712">
    <property type="entry name" value="DNA-dir_RNA_pol_su2"/>
</dbReference>
<name>A0ABM8GAB4_9MICO</name>
<dbReference type="Gene3D" id="3.90.1100.10">
    <property type="match status" value="1"/>
</dbReference>
<evidence type="ECO:0000313" key="16">
    <source>
        <dbReference type="Proteomes" id="UP001321498"/>
    </source>
</evidence>
<dbReference type="NCBIfam" id="TIGR02013">
    <property type="entry name" value="rpoB"/>
    <property type="match status" value="1"/>
</dbReference>
<dbReference type="HAMAP" id="MF_01321">
    <property type="entry name" value="RNApol_bact_RpoB"/>
    <property type="match status" value="1"/>
</dbReference>
<organism evidence="15 16">
    <name type="scientific">Naasia aerilata</name>
    <dbReference type="NCBI Taxonomy" id="1162966"/>
    <lineage>
        <taxon>Bacteria</taxon>
        <taxon>Bacillati</taxon>
        <taxon>Actinomycetota</taxon>
        <taxon>Actinomycetes</taxon>
        <taxon>Micrococcales</taxon>
        <taxon>Microbacteriaceae</taxon>
        <taxon>Naasia</taxon>
    </lineage>
</organism>
<dbReference type="InterPro" id="IPR007645">
    <property type="entry name" value="RNA_pol_Rpb2_3"/>
</dbReference>
<evidence type="ECO:0000259" key="9">
    <source>
        <dbReference type="Pfam" id="PF00562"/>
    </source>
</evidence>
<dbReference type="EMBL" id="AP027731">
    <property type="protein sequence ID" value="BDZ45130.1"/>
    <property type="molecule type" value="Genomic_DNA"/>
</dbReference>
<dbReference type="Gene3D" id="2.40.50.150">
    <property type="match status" value="1"/>
</dbReference>
<dbReference type="Gene3D" id="2.40.50.100">
    <property type="match status" value="1"/>
</dbReference>
<dbReference type="InterPro" id="IPR007641">
    <property type="entry name" value="RNA_pol_Rpb2_7"/>
</dbReference>
<dbReference type="Pfam" id="PF04560">
    <property type="entry name" value="RNA_pol_Rpb2_7"/>
    <property type="match status" value="1"/>
</dbReference>
<keyword evidence="2 6" id="KW-0808">Transferase</keyword>
<keyword evidence="4 6" id="KW-0804">Transcription</keyword>
<evidence type="ECO:0000259" key="14">
    <source>
        <dbReference type="Pfam" id="PF10385"/>
    </source>
</evidence>
<dbReference type="SUPFAM" id="SSF64484">
    <property type="entry name" value="beta and beta-prime subunits of DNA dependent RNA-polymerase"/>
    <property type="match status" value="1"/>
</dbReference>
<dbReference type="InterPro" id="IPR037034">
    <property type="entry name" value="RNA_pol_Rpb2_2_sf"/>
</dbReference>
<dbReference type="CDD" id="cd00653">
    <property type="entry name" value="RNA_pol_B_RPB2"/>
    <property type="match status" value="1"/>
</dbReference>
<evidence type="ECO:0000259" key="11">
    <source>
        <dbReference type="Pfam" id="PF04561"/>
    </source>
</evidence>
<dbReference type="Pfam" id="PF00562">
    <property type="entry name" value="RNA_pol_Rpb2_6"/>
    <property type="match status" value="1"/>
</dbReference>
<evidence type="ECO:0000256" key="1">
    <source>
        <dbReference type="ARBA" id="ARBA00022478"/>
    </source>
</evidence>
<feature type="domain" description="RNA polymerase Rpb2" evidence="10">
    <location>
        <begin position="1049"/>
        <end position="1123"/>
    </location>
</feature>
<comment type="catalytic activity">
    <reaction evidence="5 6 8">
        <text>RNA(n) + a ribonucleoside 5'-triphosphate = RNA(n+1) + diphosphate</text>
        <dbReference type="Rhea" id="RHEA:21248"/>
        <dbReference type="Rhea" id="RHEA-COMP:14527"/>
        <dbReference type="Rhea" id="RHEA-COMP:17342"/>
        <dbReference type="ChEBI" id="CHEBI:33019"/>
        <dbReference type="ChEBI" id="CHEBI:61557"/>
        <dbReference type="ChEBI" id="CHEBI:140395"/>
        <dbReference type="EC" id="2.7.7.6"/>
    </reaction>
</comment>
<sequence>MAAAHNASSTTPKNGRSAGRLSFAKITDTLTVPDLLALQTESFDWLVGSDVWKERVAQAKAEGRTDLPANSGLEEIFEEISPIEDLAETMQLSFTNPFLEEKKYTLDECKERGKTYAAPLYVEAEFMNHQTGEIKTQTVFMGDFPLMTDKGTFIINGTERVVVSQLVRSPGVYFDSAQEKTSDKDIFSARIIPSRGAWLEFEIDKRDQVGVRIDRKRKQSVTVFLKALGLTSEEILQEFTGYASIEATLEKDNILTKEEALKDIYRKLRPGEQVAAEAARALLDNFYFNPKRYDLAKVGRYKINRKLGLDKPLSDSVLTIDDIIATIKYLVALHDNRTTLPGVRDGEPVELRLDVDDIDHFGNRRIRAVGELIQNQVRTGLSRMERVVRERMTTQDIEAITPQTLINVRPVVAAIKEFFGTSQLSQFMDQNNPLAGLTHKRRLSALGPGGLSRERAGVEVRDVHPSHYGRMCPIETPEGPNIGLIGSLASFARINSFGFIETPYRKVVDKLVTDQIDYLTASEEDEYLVAQANAPLNPDFTFAEDQVLVRPKGGEVELVDASRVDYMDVSPRQMVSVATSLIPFLEHDDANRALMGANMQRQAVPLLRSESPVVGTGMEGYAAIDAGDVVTAEKAGVVAEVSADVVTIQLDEGGTQNYYLRKFDRSNQGTSYNHRVIVDAGERVEVGQVLADGPATENGELALGKNLLVAFMPWEGHNFEDAIILSQNLVKDDVLSSIHIEEYEVDARDTKLGKEEITRDLPNVSPELLADLDERGIIRIGAEVRPGDILVGKVTPKGETELSAEERLLRAIFNEKSREVRDTSLKVPHGEEGTIIAVKEFSAENDDELGSGVNQRVVVYIAQKRKITEGDKLAGRHGNKGVIAKILPVEDMPFLADGTPVDIILNPMGIPGRMNFGQVLETHLGWAAKQGWNVEGSPEWARSLPAAAHSAAPGTKVATPVFDGAFEEEIAGLLDSTTPNRDGERLIGSSGKTRLFDGRSGEPFPDPVSVGYMYILKLHHLVDDKIHARSTGPYSMITQQPLGGKAQFGGQRFGEMEVWALEAYGAAYALQELLTIKSDDILGRVKVYEAIVKGENIQEPGIPESFKVLIKEMQSLCLNVEVLSADGTAVSLRDTDDEVFRAAEELGINISSRFESSSIDDI</sequence>
<dbReference type="InterPro" id="IPR007121">
    <property type="entry name" value="RNA_pol_bsu_CS"/>
</dbReference>
<dbReference type="Pfam" id="PF04563">
    <property type="entry name" value="RNA_pol_Rpb2_1"/>
    <property type="match status" value="1"/>
</dbReference>
<feature type="domain" description="DNA-directed RNA polymerase beta subunit external 1" evidence="14">
    <location>
        <begin position="504"/>
        <end position="570"/>
    </location>
</feature>
<dbReference type="EC" id="2.7.7.6" evidence="6 8"/>
<dbReference type="GO" id="GO:0000428">
    <property type="term" value="C:DNA-directed RNA polymerase complex"/>
    <property type="evidence" value="ECO:0007669"/>
    <property type="project" value="UniProtKB-KW"/>
</dbReference>
<evidence type="ECO:0000259" key="12">
    <source>
        <dbReference type="Pfam" id="PF04563"/>
    </source>
</evidence>
<evidence type="ECO:0000259" key="13">
    <source>
        <dbReference type="Pfam" id="PF04565"/>
    </source>
</evidence>
<evidence type="ECO:0000313" key="15">
    <source>
        <dbReference type="EMBL" id="BDZ45130.1"/>
    </source>
</evidence>
<evidence type="ECO:0000256" key="2">
    <source>
        <dbReference type="ARBA" id="ARBA00022679"/>
    </source>
</evidence>
<dbReference type="PROSITE" id="PS01166">
    <property type="entry name" value="RNA_POL_BETA"/>
    <property type="match status" value="1"/>
</dbReference>
<dbReference type="InterPro" id="IPR037033">
    <property type="entry name" value="DNA-dir_RNAP_su2_hyb_sf"/>
</dbReference>